<feature type="region of interest" description="Disordered" evidence="1">
    <location>
        <begin position="93"/>
        <end position="112"/>
    </location>
</feature>
<reference evidence="2 4" key="2">
    <citation type="journal article" date="2013" name="Nature">
        <title>Insights into bilaterian evolution from three spiralian genomes.</title>
        <authorList>
            <person name="Simakov O."/>
            <person name="Marletaz F."/>
            <person name="Cho S.J."/>
            <person name="Edsinger-Gonzales E."/>
            <person name="Havlak P."/>
            <person name="Hellsten U."/>
            <person name="Kuo D.H."/>
            <person name="Larsson T."/>
            <person name="Lv J."/>
            <person name="Arendt D."/>
            <person name="Savage R."/>
            <person name="Osoegawa K."/>
            <person name="de Jong P."/>
            <person name="Grimwood J."/>
            <person name="Chapman J.A."/>
            <person name="Shapiro H."/>
            <person name="Aerts A."/>
            <person name="Otillar R.P."/>
            <person name="Terry A.Y."/>
            <person name="Boore J.L."/>
            <person name="Grigoriev I.V."/>
            <person name="Lindberg D.R."/>
            <person name="Seaver E.C."/>
            <person name="Weisblat D.A."/>
            <person name="Putnam N.H."/>
            <person name="Rokhsar D.S."/>
        </authorList>
    </citation>
    <scope>NUCLEOTIDE SEQUENCE</scope>
    <source>
        <strain evidence="2 4">I ESC-2004</strain>
    </source>
</reference>
<organism evidence="2">
    <name type="scientific">Capitella teleta</name>
    <name type="common">Polychaete worm</name>
    <dbReference type="NCBI Taxonomy" id="283909"/>
    <lineage>
        <taxon>Eukaryota</taxon>
        <taxon>Metazoa</taxon>
        <taxon>Spiralia</taxon>
        <taxon>Lophotrochozoa</taxon>
        <taxon>Annelida</taxon>
        <taxon>Polychaeta</taxon>
        <taxon>Sedentaria</taxon>
        <taxon>Scolecida</taxon>
        <taxon>Capitellidae</taxon>
        <taxon>Capitella</taxon>
    </lineage>
</organism>
<dbReference type="HOGENOM" id="CLU_1827137_0_0_1"/>
<evidence type="ECO:0000313" key="2">
    <source>
        <dbReference type="EMBL" id="ELT95701.1"/>
    </source>
</evidence>
<protein>
    <submittedName>
        <fullName evidence="2 3">Uncharacterized protein</fullName>
    </submittedName>
</protein>
<reference evidence="4" key="1">
    <citation type="submission" date="2012-12" db="EMBL/GenBank/DDBJ databases">
        <authorList>
            <person name="Hellsten U."/>
            <person name="Grimwood J."/>
            <person name="Chapman J.A."/>
            <person name="Shapiro H."/>
            <person name="Aerts A."/>
            <person name="Otillar R.P."/>
            <person name="Terry A.Y."/>
            <person name="Boore J.L."/>
            <person name="Simakov O."/>
            <person name="Marletaz F."/>
            <person name="Cho S.-J."/>
            <person name="Edsinger-Gonzales E."/>
            <person name="Havlak P."/>
            <person name="Kuo D.-H."/>
            <person name="Larsson T."/>
            <person name="Lv J."/>
            <person name="Arendt D."/>
            <person name="Savage R."/>
            <person name="Osoegawa K."/>
            <person name="de Jong P."/>
            <person name="Lindberg D.R."/>
            <person name="Seaver E.C."/>
            <person name="Weisblat D.A."/>
            <person name="Putnam N.H."/>
            <person name="Grigoriev I.V."/>
            <person name="Rokhsar D.S."/>
        </authorList>
    </citation>
    <scope>NUCLEOTIDE SEQUENCE</scope>
    <source>
        <strain evidence="4">I ESC-2004</strain>
    </source>
</reference>
<reference evidence="3" key="3">
    <citation type="submission" date="2015-06" db="UniProtKB">
        <authorList>
            <consortium name="EnsemblMetazoa"/>
        </authorList>
    </citation>
    <scope>IDENTIFICATION</scope>
</reference>
<evidence type="ECO:0000256" key="1">
    <source>
        <dbReference type="SAM" id="MobiDB-lite"/>
    </source>
</evidence>
<dbReference type="EnsemblMetazoa" id="CapteT197380">
    <property type="protein sequence ID" value="CapteP197380"/>
    <property type="gene ID" value="CapteG197380"/>
</dbReference>
<accession>R7TW71</accession>
<name>R7TW71_CAPTE</name>
<sequence length="141" mass="15348">MDDSLDGVVAGSYALLGVLDSRLASDRILDYVMPGDWTQRGGGGGGWAGGQWESPVLGHWTQRHVVAEMIKENGFVEIAPDVKMDDAINLTNKENETGHRSSSPVKNGDDHGSAAHEYVLQQKSLLLDISWFPLDSRLTTL</sequence>
<dbReference type="EMBL" id="AMQN01002390">
    <property type="status" value="NOT_ANNOTATED_CDS"/>
    <property type="molecule type" value="Genomic_DNA"/>
</dbReference>
<keyword evidence="4" id="KW-1185">Reference proteome</keyword>
<evidence type="ECO:0000313" key="4">
    <source>
        <dbReference type="Proteomes" id="UP000014760"/>
    </source>
</evidence>
<proteinExistence type="predicted"/>
<dbReference type="Proteomes" id="UP000014760">
    <property type="component" value="Unassembled WGS sequence"/>
</dbReference>
<dbReference type="AlphaFoldDB" id="R7TW71"/>
<evidence type="ECO:0000313" key="3">
    <source>
        <dbReference type="EnsemblMetazoa" id="CapteP197380"/>
    </source>
</evidence>
<dbReference type="EMBL" id="KB309044">
    <property type="protein sequence ID" value="ELT95701.1"/>
    <property type="molecule type" value="Genomic_DNA"/>
</dbReference>
<gene>
    <name evidence="2" type="ORF">CAPTEDRAFT_197380</name>
</gene>